<evidence type="ECO:0000313" key="1">
    <source>
        <dbReference type="EMBL" id="KAH9715198.1"/>
    </source>
</evidence>
<keyword evidence="1" id="KW-0695">RNA-directed DNA polymerase</keyword>
<dbReference type="Proteomes" id="UP000829398">
    <property type="component" value="Chromosome 7"/>
</dbReference>
<name>A0ACB8JC15_CITSI</name>
<evidence type="ECO:0000313" key="2">
    <source>
        <dbReference type="Proteomes" id="UP000829398"/>
    </source>
</evidence>
<reference evidence="2" key="1">
    <citation type="journal article" date="2023" name="Hortic. Res.">
        <title>A chromosome-level phased genome enabling allele-level studies in sweet orange: a case study on citrus Huanglongbing tolerance.</title>
        <authorList>
            <person name="Wu B."/>
            <person name="Yu Q."/>
            <person name="Deng Z."/>
            <person name="Duan Y."/>
            <person name="Luo F."/>
            <person name="Gmitter F. Jr."/>
        </authorList>
    </citation>
    <scope>NUCLEOTIDE SEQUENCE [LARGE SCALE GENOMIC DNA]</scope>
    <source>
        <strain evidence="2">cv. Valencia</strain>
    </source>
</reference>
<keyword evidence="1" id="KW-0808">Transferase</keyword>
<organism evidence="1 2">
    <name type="scientific">Citrus sinensis</name>
    <name type="common">Sweet orange</name>
    <name type="synonym">Citrus aurantium var. sinensis</name>
    <dbReference type="NCBI Taxonomy" id="2711"/>
    <lineage>
        <taxon>Eukaryota</taxon>
        <taxon>Viridiplantae</taxon>
        <taxon>Streptophyta</taxon>
        <taxon>Embryophyta</taxon>
        <taxon>Tracheophyta</taxon>
        <taxon>Spermatophyta</taxon>
        <taxon>Magnoliopsida</taxon>
        <taxon>eudicotyledons</taxon>
        <taxon>Gunneridae</taxon>
        <taxon>Pentapetalae</taxon>
        <taxon>rosids</taxon>
        <taxon>malvids</taxon>
        <taxon>Sapindales</taxon>
        <taxon>Rutaceae</taxon>
        <taxon>Aurantioideae</taxon>
        <taxon>Citrus</taxon>
    </lineage>
</organism>
<sequence length="1736" mass="197091">MASNSNSMEPEMTAAYDSFSIGEDEEDGLVFQSDDMATGQEGLNDVRFCLVGRFLTDKVINFPAMKNTMAALWRPGKGVCIKDLSSTLFLFQFFHEIDLQRVIDSGPWTFDQHILILQRLGEHDQPHRVPLYHTLFWIQVYNLPIGFQSEKVLTNIGNYIGEFQASDPNNLMGVWRNYMRLRVSIDVRKPLKKRLRLKKEGGEWFWVDFKYERLNVFCFICGLLGHTEKLCPKLYECVATDMVRLYGPEMKAPTRRNAMSSGDRWLRSVPPDEGGFMFGKSTEFVSGVEIKDMNATKSGVTTNRKIPHSLGRDGYENMEIMEISKELAVAKARESQRNDKGKGVDWLANGMDLVHTADSCREKGIVLKEAKRRRAEIVLDGLGQSEEDEQSMVMDPKNGLAPRAVRMLTELVRRKKPSFIFLIETLCSKSKLESIKRQLGYDGLFVVDRVGRSGGLALLWQATSSVKLLKYATNFIDAEIVDQEVGKWRLTGFYGYPETSRRRESWDLLRLLSTSSSLPWLCIGDFNDLLAANEKRGKIVHPNWKLVGFQRAIEDCNLLDLGVEGYQYTWERARGTDRWVEERLDRAFASEAWLQRFTRAKVYSLESSCSDHLPIFLDPRPAQYVTRNRRFRFENIWMREADCSEVIRESWHSHPRNSIQSKILACGSALTEWGGHLGRNFRKRIMDCKNRMTSLRGRRDRKGVAEFTEARNRYNELLHSHEVFWKQRAKSLWLKEGDKNTRYFHASASARKRQNSLGNLRNDQGEWCANSVEVDALIVDYFTSLFTAGGVQTAEVIQCVDTKVTSEHNSMLLAPFSAIEVKEAVFGMHPDKSPGPDGMNPAFYQKFWHIVGEDVVMACLNFLQDASFPVGLNDTSIVLIPKKQRPEFLSDMRPIALCNVLYKIISKMLANRMKLVLELVISDSQSAFVPGRAITDNIIISAEIMHFLKRKRQGKNGVAALKIDMSKAYDRIEWNFLHDMMLKMGFAAKWVELMMLCVSTVRYRVLREGKEIGPIVPCRGLRQGDPLSPYLFIICAEGLSSLIRRQESNGLLHGVRIARGAPTVSHLFFADDSFLFFRANNNEAYLIKHLLAIYGRASGQVVNFSKSAISFSANVVESVTREVCAILAVNSTANHGTYLGLPSAIGRKKKEVFQYIRDKLWQRLQGWGSRMLSRAGKEILLKTVALAMPNYVMSIYLLPKELCRELEVLMNSFWWRNNHSGGKGINWVKWKYLCKPKGCGGLGFKQLYLFNIAMLGRQMWKLLTCPDSLMARILKARYYPRTSVVRASLGHNPSYVWRSILAAKEVVVQGSRVQVGSGHSISIGKDPWLPDLQDGCVSTNLNEEIAAAPVSSLMMPHQRAWDYNVVSDIFNSRDKELILKIPLSSRREDDVWYWMADSRGCYSVRSCYKVLNPITPGSLADVWRKLWNSKVPNKVKNFIWRAAHNVLPTALNLISKRVDVPAMCSVCNAYEETVLHSLVACSFAKSCWTSSSVGFVGYCSNFLDWLAHVFTRCSKDECNVAMMICWRIWVNRNNKVWNNTTSSVCQILNSAGQFLYQWQAAKQQVFDVNDDTHRLVHGALCWEQPKFGWVKCNVDAAVFESQGKIGIGCVIRNSQGGFVAARCVSVAGIFGAREAEALGIREALSWMKELQIPCVIIEMDCLQVFRALVEQFSSPNGFGLIIEDCQALVKFIGEVQFSFVCRSANLAAHSVARATGSLSGPQEWNVVPPLWLLNSL</sequence>
<keyword evidence="2" id="KW-1185">Reference proteome</keyword>
<accession>A0ACB8JC15</accession>
<gene>
    <name evidence="1" type="ORF">KPL71_020962</name>
</gene>
<comment type="caution">
    <text evidence="1">The sequence shown here is derived from an EMBL/GenBank/DDBJ whole genome shotgun (WGS) entry which is preliminary data.</text>
</comment>
<protein>
    <submittedName>
        <fullName evidence="1">Reverse transcriptase domain-containing protein</fullName>
    </submittedName>
</protein>
<proteinExistence type="predicted"/>
<keyword evidence="1" id="KW-0548">Nucleotidyltransferase</keyword>
<dbReference type="EMBL" id="CM039176">
    <property type="protein sequence ID" value="KAH9715198.1"/>
    <property type="molecule type" value="Genomic_DNA"/>
</dbReference>